<proteinExistence type="predicted"/>
<keyword evidence="3" id="KW-1185">Reference proteome</keyword>
<organism evidence="2 3">
    <name type="scientific">Gynuella sunshinyii YC6258</name>
    <dbReference type="NCBI Taxonomy" id="1445510"/>
    <lineage>
        <taxon>Bacteria</taxon>
        <taxon>Pseudomonadati</taxon>
        <taxon>Pseudomonadota</taxon>
        <taxon>Gammaproteobacteria</taxon>
        <taxon>Oceanospirillales</taxon>
        <taxon>Saccharospirillaceae</taxon>
        <taxon>Gynuella</taxon>
    </lineage>
</organism>
<dbReference type="AlphaFoldDB" id="A0A0C5VTB7"/>
<evidence type="ECO:0000313" key="2">
    <source>
        <dbReference type="EMBL" id="AJQ97922.1"/>
    </source>
</evidence>
<dbReference type="RefSeq" id="WP_044619537.1">
    <property type="nucleotide sequence ID" value="NZ_CP007142.1"/>
</dbReference>
<reference evidence="2 3" key="1">
    <citation type="submission" date="2014-01" db="EMBL/GenBank/DDBJ databases">
        <title>Full genme sequencing of cellulolytic bacterium Gynuella sunshinyii YC6258T gen. nov., sp. nov.</title>
        <authorList>
            <person name="Khan H."/>
            <person name="Chung E.J."/>
            <person name="Chung Y.R."/>
        </authorList>
    </citation>
    <scope>NUCLEOTIDE SEQUENCE [LARGE SCALE GENOMIC DNA]</scope>
    <source>
        <strain evidence="2 3">YC6258</strain>
    </source>
</reference>
<evidence type="ECO:0000313" key="3">
    <source>
        <dbReference type="Proteomes" id="UP000032266"/>
    </source>
</evidence>
<feature type="domain" description="OmpA-like" evidence="1">
    <location>
        <begin position="414"/>
        <end position="459"/>
    </location>
</feature>
<dbReference type="Pfam" id="PF00691">
    <property type="entry name" value="OmpA"/>
    <property type="match status" value="1"/>
</dbReference>
<accession>A0A0C5VTB7</accession>
<dbReference type="Gene3D" id="3.30.1330.60">
    <property type="entry name" value="OmpA-like domain"/>
    <property type="match status" value="1"/>
</dbReference>
<dbReference type="Proteomes" id="UP000032266">
    <property type="component" value="Chromosome"/>
</dbReference>
<dbReference type="OrthoDB" id="1149075at2"/>
<protein>
    <submittedName>
        <fullName evidence="2">Outer membrane protein and related peptidoglycan-associated (Lipo)protein</fullName>
    </submittedName>
</protein>
<gene>
    <name evidence="2" type="ORF">YC6258_05894</name>
</gene>
<evidence type="ECO:0000259" key="1">
    <source>
        <dbReference type="Pfam" id="PF00691"/>
    </source>
</evidence>
<dbReference type="KEGG" id="gsn:YC6258_05894"/>
<dbReference type="SUPFAM" id="SSF103088">
    <property type="entry name" value="OmpA-like"/>
    <property type="match status" value="1"/>
</dbReference>
<dbReference type="EMBL" id="CP007142">
    <property type="protein sequence ID" value="AJQ97922.1"/>
    <property type="molecule type" value="Genomic_DNA"/>
</dbReference>
<dbReference type="STRING" id="1445510.YC6258_05894"/>
<sequence>MTDSHTSTLHHNLPPSSEPLVIKPTALENEQALAEVLYCPEQHSLVTLSATDLDILNDYAQQYNQPVEQLLKAQQNGTDAQKQQAKAAVSQKLDALVKGGGIGDVQWYELHSLNKKRKIYLMPGEFLAYHKHLKIRRFYPLEGQPGDINNAFGSLKTPTGDIDPEKFKDAFKQATAEIKAEWNIKSGQVSVKTIMPGLAAWLLDDELTALDNWIAGINETLKWQSSASDKRRKVILEHLQAEPLTLEDYSKANRLAQETWDKENPIAGYTFDLLRKAPQIKGQKYNSARQDLIHTVEQIPLPTARWDASAEANLMRYSMGASTGLAMDLTKGVICAEAKAEMDIALAEGKLQGALYYPDTSGHEAKVTMTVKTKKGDWQVFDRAVPNQVHFDVDSEFINLWAVTDIFESLRHWELLKKTIGQNKYQLTIIGHTSAPGTREYNRRLSQRRAQVVYGLLSNNPRIWEIMFIDQHWGDVERIYMRTAIQKLMPQSDQQQTDRQLISAYFKVCHNYYQLGDLKLPTLVQQEFARNYILPLGETELMIDTPQEERLNRRVEFVLYELVGETATEAQENVSFGHLRLKFEGHVGGYVGVNASVSAAISINARQGSMEFQGTQAESSRKESPAMAEGKFAAFAGAKVEAGLKAALDWRKPQEHKQAMPDWNTLGSLGYIVNGYLGAALQGSFQIGYDTQIQRFVIRAQASLCIGAGAGGKVDFTVDAKQVWAFIDLVYNQLRKADFSVIDFFQDEIYDRFVAWSYELMKQGYLFQGMAMRGGIEVANQAVQLLDVGSNIYESFATSENESDSLEQLIDYLKHHASAARYAPPEVKGRVLYRLLETEETWWHRWGLTDYDREREEAVQFLLTEGVVSKREYQEVLEHTLGRSIAGRSEAEKCRHASQVQETLLNFMNDKEDRAALTQWWDTLPDPGQCSCSSLQSGLNPFHR</sequence>
<dbReference type="InterPro" id="IPR006665">
    <property type="entry name" value="OmpA-like"/>
</dbReference>
<name>A0A0C5VTB7_9GAMM</name>
<dbReference type="InterPro" id="IPR036737">
    <property type="entry name" value="OmpA-like_sf"/>
</dbReference>
<dbReference type="HOGENOM" id="CLU_311181_0_0_6"/>